<evidence type="ECO:0000256" key="3">
    <source>
        <dbReference type="ARBA" id="ARBA00022801"/>
    </source>
</evidence>
<keyword evidence="2" id="KW-0479">Metal-binding</keyword>
<dbReference type="Pfam" id="PF00753">
    <property type="entry name" value="Lactamase_B"/>
    <property type="match status" value="1"/>
</dbReference>
<accession>D8JSI5</accession>
<dbReference type="KEGG" id="hdn:Hden_2483"/>
<comment type="cofactor">
    <cofactor evidence="1">
        <name>Zn(2+)</name>
        <dbReference type="ChEBI" id="CHEBI:29105"/>
    </cofactor>
</comment>
<dbReference type="Gene3D" id="3.60.15.10">
    <property type="entry name" value="Ribonuclease Z/Hydroxyacylglutathione hydrolase-like"/>
    <property type="match status" value="1"/>
</dbReference>
<dbReference type="InterPro" id="IPR001279">
    <property type="entry name" value="Metallo-B-lactamas"/>
</dbReference>
<keyword evidence="3" id="KW-0378">Hydrolase</keyword>
<evidence type="ECO:0000313" key="6">
    <source>
        <dbReference type="EMBL" id="ADJ24279.1"/>
    </source>
</evidence>
<feature type="domain" description="Metallo-beta-lactamase" evidence="5">
    <location>
        <begin position="23"/>
        <end position="203"/>
    </location>
</feature>
<evidence type="ECO:0000313" key="7">
    <source>
        <dbReference type="Proteomes" id="UP000002033"/>
    </source>
</evidence>
<dbReference type="Proteomes" id="UP000002033">
    <property type="component" value="Chromosome"/>
</dbReference>
<sequence length="220" mass="23894">MSDATTPPQSPLKAAIVRVTPFEQNCTLIWNEASKRGAVVDPGGDLDRIFRGIDEAEIEIEKILLTHGHIDHAGAAAELRQELGVKIEGPHKADALLLDNLEKQGEMYGIPDVRNVKPDRWLDDGDVVTVAGHTFNIFHCPGHSPGSVVFFDAAQRFALVGDVLFRGSIGRTDFPYGDHDALISAIKTKLLPLGDDIAFICGHGPPGQFGQERLTNPFLV</sequence>
<dbReference type="PANTHER" id="PTHR46233">
    <property type="entry name" value="HYDROXYACYLGLUTATHIONE HYDROLASE GLOC"/>
    <property type="match status" value="1"/>
</dbReference>
<dbReference type="EMBL" id="CP002083">
    <property type="protein sequence ID" value="ADJ24279.1"/>
    <property type="molecule type" value="Genomic_DNA"/>
</dbReference>
<organism evidence="6 7">
    <name type="scientific">Hyphomicrobium denitrificans (strain ATCC 51888 / DSM 1869 / NCIMB 11706 / TK 0415)</name>
    <dbReference type="NCBI Taxonomy" id="582899"/>
    <lineage>
        <taxon>Bacteria</taxon>
        <taxon>Pseudomonadati</taxon>
        <taxon>Pseudomonadota</taxon>
        <taxon>Alphaproteobacteria</taxon>
        <taxon>Hyphomicrobiales</taxon>
        <taxon>Hyphomicrobiaceae</taxon>
        <taxon>Hyphomicrobium</taxon>
    </lineage>
</organism>
<dbReference type="GO" id="GO:0046872">
    <property type="term" value="F:metal ion binding"/>
    <property type="evidence" value="ECO:0007669"/>
    <property type="project" value="UniProtKB-KW"/>
</dbReference>
<dbReference type="AlphaFoldDB" id="D8JSI5"/>
<dbReference type="InterPro" id="IPR051453">
    <property type="entry name" value="MBL_Glyoxalase_II"/>
</dbReference>
<evidence type="ECO:0000256" key="1">
    <source>
        <dbReference type="ARBA" id="ARBA00001947"/>
    </source>
</evidence>
<dbReference type="SMART" id="SM00849">
    <property type="entry name" value="Lactamase_B"/>
    <property type="match status" value="1"/>
</dbReference>
<dbReference type="HOGENOM" id="CLU_030571_5_0_5"/>
<reference evidence="7" key="1">
    <citation type="journal article" date="2011" name="J. Bacteriol.">
        <title>Genome sequences of eight morphologically diverse alphaproteobacteria.</title>
        <authorList>
            <consortium name="US DOE Joint Genome Institute"/>
            <person name="Brown P.J."/>
            <person name="Kysela D.T."/>
            <person name="Buechlein A."/>
            <person name="Hemmerich C."/>
            <person name="Brun Y.V."/>
        </authorList>
    </citation>
    <scope>NUCLEOTIDE SEQUENCE [LARGE SCALE GENOMIC DNA]</scope>
    <source>
        <strain evidence="7">ATCC 51888 / DSM 1869 / NCIB 11706 / TK 0415</strain>
    </source>
</reference>
<keyword evidence="7" id="KW-1185">Reference proteome</keyword>
<protein>
    <submittedName>
        <fullName evidence="6">Beta-lactamase domain protein</fullName>
    </submittedName>
</protein>
<dbReference type="STRING" id="582899.Hden_2483"/>
<proteinExistence type="predicted"/>
<dbReference type="SUPFAM" id="SSF56281">
    <property type="entry name" value="Metallo-hydrolase/oxidoreductase"/>
    <property type="match status" value="1"/>
</dbReference>
<dbReference type="eggNOG" id="COG0491">
    <property type="taxonomic scope" value="Bacteria"/>
</dbReference>
<evidence type="ECO:0000259" key="5">
    <source>
        <dbReference type="SMART" id="SM00849"/>
    </source>
</evidence>
<dbReference type="GO" id="GO:0016787">
    <property type="term" value="F:hydrolase activity"/>
    <property type="evidence" value="ECO:0007669"/>
    <property type="project" value="UniProtKB-KW"/>
</dbReference>
<dbReference type="OrthoDB" id="9802991at2"/>
<dbReference type="CDD" id="cd07737">
    <property type="entry name" value="YcbL-like_MBL-fold"/>
    <property type="match status" value="1"/>
</dbReference>
<gene>
    <name evidence="6" type="ordered locus">Hden_2483</name>
</gene>
<dbReference type="PANTHER" id="PTHR46233:SF3">
    <property type="entry name" value="HYDROXYACYLGLUTATHIONE HYDROLASE GLOC"/>
    <property type="match status" value="1"/>
</dbReference>
<evidence type="ECO:0000256" key="2">
    <source>
        <dbReference type="ARBA" id="ARBA00022723"/>
    </source>
</evidence>
<dbReference type="RefSeq" id="WP_013216438.1">
    <property type="nucleotide sequence ID" value="NC_014313.1"/>
</dbReference>
<keyword evidence="4" id="KW-0862">Zinc</keyword>
<evidence type="ECO:0000256" key="4">
    <source>
        <dbReference type="ARBA" id="ARBA00022833"/>
    </source>
</evidence>
<dbReference type="InterPro" id="IPR036866">
    <property type="entry name" value="RibonucZ/Hydroxyglut_hydro"/>
</dbReference>
<name>D8JSI5_HYPDA</name>